<proteinExistence type="predicted"/>
<dbReference type="EMBL" id="JAERTX010000011">
    <property type="protein sequence ID" value="MBM9460853.1"/>
    <property type="molecule type" value="Genomic_DNA"/>
</dbReference>
<sequence>MMPLALAGGVSPVMFTEQTVLLAGRNGRRVAGSYALGVGATALVILSALVFFGRSIALPEQPRLSASLDVFLGCALVLIAAVLHYRRPRTKDPASSRPRGFGPVHALGFGVFSMATNFTTLAVMVPIAKEIATSQLGLIGRLVVLGIVVVLAALPAWLPIAMTQVAPAVTRRVLAVLTHLIETRSRQATVLLLAAVGLFLVGRGVVRLVGL</sequence>
<feature type="transmembrane region" description="Helical" evidence="1">
    <location>
        <begin position="64"/>
        <end position="85"/>
    </location>
</feature>
<keyword evidence="3" id="KW-1185">Reference proteome</keyword>
<organism evidence="2 3">
    <name type="scientific">Nocardioides faecalis</name>
    <dbReference type="NCBI Taxonomy" id="2803858"/>
    <lineage>
        <taxon>Bacteria</taxon>
        <taxon>Bacillati</taxon>
        <taxon>Actinomycetota</taxon>
        <taxon>Actinomycetes</taxon>
        <taxon>Propionibacteriales</taxon>
        <taxon>Nocardioidaceae</taxon>
        <taxon>Nocardioides</taxon>
    </lineage>
</organism>
<reference evidence="2" key="1">
    <citation type="submission" date="2021-01" db="EMBL/GenBank/DDBJ databases">
        <title>Novel species in genus Nocardioides.</title>
        <authorList>
            <person name="Zhang G."/>
        </authorList>
    </citation>
    <scope>NUCLEOTIDE SEQUENCE</scope>
    <source>
        <strain evidence="2">Zg-536</strain>
    </source>
</reference>
<gene>
    <name evidence="2" type="ORF">JK386_13170</name>
</gene>
<accession>A0A938YA08</accession>
<evidence type="ECO:0000313" key="3">
    <source>
        <dbReference type="Proteomes" id="UP000663791"/>
    </source>
</evidence>
<dbReference type="InterPro" id="IPR021315">
    <property type="entry name" value="Gap/Sap"/>
</dbReference>
<keyword evidence="1" id="KW-0812">Transmembrane</keyword>
<dbReference type="AlphaFoldDB" id="A0A938YA08"/>
<protein>
    <submittedName>
        <fullName evidence="2">GAP family protein</fullName>
    </submittedName>
</protein>
<keyword evidence="1" id="KW-0472">Membrane</keyword>
<feature type="transmembrane region" description="Helical" evidence="1">
    <location>
        <begin position="188"/>
        <end position="206"/>
    </location>
</feature>
<keyword evidence="1" id="KW-1133">Transmembrane helix</keyword>
<dbReference type="Pfam" id="PF11139">
    <property type="entry name" value="SfLAP"/>
    <property type="match status" value="1"/>
</dbReference>
<feature type="transmembrane region" description="Helical" evidence="1">
    <location>
        <begin position="105"/>
        <end position="126"/>
    </location>
</feature>
<evidence type="ECO:0000256" key="1">
    <source>
        <dbReference type="SAM" id="Phobius"/>
    </source>
</evidence>
<dbReference type="Proteomes" id="UP000663791">
    <property type="component" value="Unassembled WGS sequence"/>
</dbReference>
<comment type="caution">
    <text evidence="2">The sequence shown here is derived from an EMBL/GenBank/DDBJ whole genome shotgun (WGS) entry which is preliminary data.</text>
</comment>
<evidence type="ECO:0000313" key="2">
    <source>
        <dbReference type="EMBL" id="MBM9460853.1"/>
    </source>
</evidence>
<feature type="transmembrane region" description="Helical" evidence="1">
    <location>
        <begin position="33"/>
        <end position="52"/>
    </location>
</feature>
<name>A0A938YA08_9ACTN</name>
<feature type="transmembrane region" description="Helical" evidence="1">
    <location>
        <begin position="138"/>
        <end position="158"/>
    </location>
</feature>